<evidence type="ECO:0000313" key="5">
    <source>
        <dbReference type="EMBL" id="TCO56095.1"/>
    </source>
</evidence>
<evidence type="ECO:0000259" key="4">
    <source>
        <dbReference type="Pfam" id="PF03358"/>
    </source>
</evidence>
<dbReference type="RefSeq" id="WP_132122408.1">
    <property type="nucleotide sequence ID" value="NZ_SLWS01000007.1"/>
</dbReference>
<evidence type="ECO:0000256" key="3">
    <source>
        <dbReference type="ARBA" id="ARBA00023002"/>
    </source>
</evidence>
<keyword evidence="2" id="KW-0288">FMN</keyword>
<dbReference type="PANTHER" id="PTHR43408:SF1">
    <property type="entry name" value="FMN REDUCTASE (NADPH)"/>
    <property type="match status" value="1"/>
</dbReference>
<accession>A0A4R2JPJ9</accession>
<keyword evidence="3" id="KW-0560">Oxidoreductase</keyword>
<dbReference type="InterPro" id="IPR005025">
    <property type="entry name" value="FMN_Rdtase-like_dom"/>
</dbReference>
<reference evidence="5 6" key="1">
    <citation type="submission" date="2019-03" db="EMBL/GenBank/DDBJ databases">
        <title>Genomic Encyclopedia of Type Strains, Phase IV (KMG-IV): sequencing the most valuable type-strain genomes for metagenomic binning, comparative biology and taxonomic classification.</title>
        <authorList>
            <person name="Goeker M."/>
        </authorList>
    </citation>
    <scope>NUCLEOTIDE SEQUENCE [LARGE SCALE GENOMIC DNA]</scope>
    <source>
        <strain evidence="5 6">DSM 45934</strain>
    </source>
</reference>
<feature type="domain" description="NADPH-dependent FMN reductase-like" evidence="4">
    <location>
        <begin position="11"/>
        <end position="148"/>
    </location>
</feature>
<dbReference type="EMBL" id="SLWS01000007">
    <property type="protein sequence ID" value="TCO56095.1"/>
    <property type="molecule type" value="Genomic_DNA"/>
</dbReference>
<dbReference type="Gene3D" id="3.40.50.360">
    <property type="match status" value="1"/>
</dbReference>
<proteinExistence type="predicted"/>
<dbReference type="OrthoDB" id="1643408at2"/>
<evidence type="ECO:0000313" key="6">
    <source>
        <dbReference type="Proteomes" id="UP000295680"/>
    </source>
</evidence>
<evidence type="ECO:0000256" key="1">
    <source>
        <dbReference type="ARBA" id="ARBA00022630"/>
    </source>
</evidence>
<protein>
    <submittedName>
        <fullName evidence="5">FMN reductase</fullName>
    </submittedName>
</protein>
<dbReference type="Proteomes" id="UP000295680">
    <property type="component" value="Unassembled WGS sequence"/>
</dbReference>
<dbReference type="GO" id="GO:0016491">
    <property type="term" value="F:oxidoreductase activity"/>
    <property type="evidence" value="ECO:0007669"/>
    <property type="project" value="UniProtKB-KW"/>
</dbReference>
<keyword evidence="1" id="KW-0285">Flavoprotein</keyword>
<sequence>MPLTGAPVSSVVAISASSHAGSATSRVAEFGLDRLAVDGIFVRHIRVRDLPAEALVRADTGDVAVARALASVANADGVIVVTPTHHASYSGLLKVFLDLLPRYALTGKAVLPLVIVGSRAHVLALDYALIPVLNALGARHVVRGYCLVRDQLRLIGDEIALEREAERTLLADLDSFRQTVLALRYQDDHSMVAR</sequence>
<organism evidence="5 6">
    <name type="scientific">Actinocrispum wychmicini</name>
    <dbReference type="NCBI Taxonomy" id="1213861"/>
    <lineage>
        <taxon>Bacteria</taxon>
        <taxon>Bacillati</taxon>
        <taxon>Actinomycetota</taxon>
        <taxon>Actinomycetes</taxon>
        <taxon>Pseudonocardiales</taxon>
        <taxon>Pseudonocardiaceae</taxon>
        <taxon>Actinocrispum</taxon>
    </lineage>
</organism>
<dbReference type="InterPro" id="IPR029039">
    <property type="entry name" value="Flavoprotein-like_sf"/>
</dbReference>
<dbReference type="SUPFAM" id="SSF52218">
    <property type="entry name" value="Flavoproteins"/>
    <property type="match status" value="1"/>
</dbReference>
<dbReference type="Pfam" id="PF03358">
    <property type="entry name" value="FMN_red"/>
    <property type="match status" value="1"/>
</dbReference>
<dbReference type="AlphaFoldDB" id="A0A4R2JPJ9"/>
<dbReference type="PANTHER" id="PTHR43408">
    <property type="entry name" value="FMN REDUCTASE (NADPH)"/>
    <property type="match status" value="1"/>
</dbReference>
<dbReference type="InterPro" id="IPR051814">
    <property type="entry name" value="NAD(P)H-dep_FMN_reductase"/>
</dbReference>
<keyword evidence="6" id="KW-1185">Reference proteome</keyword>
<name>A0A4R2JPJ9_9PSEU</name>
<comment type="caution">
    <text evidence="5">The sequence shown here is derived from an EMBL/GenBank/DDBJ whole genome shotgun (WGS) entry which is preliminary data.</text>
</comment>
<evidence type="ECO:0000256" key="2">
    <source>
        <dbReference type="ARBA" id="ARBA00022643"/>
    </source>
</evidence>
<gene>
    <name evidence="5" type="ORF">EV192_107520</name>
</gene>